<keyword evidence="3" id="KW-1185">Reference proteome</keyword>
<comment type="caution">
    <text evidence="2">The sequence shown here is derived from an EMBL/GenBank/DDBJ whole genome shotgun (WGS) entry which is preliminary data.</text>
</comment>
<feature type="region of interest" description="Disordered" evidence="1">
    <location>
        <begin position="1"/>
        <end position="82"/>
    </location>
</feature>
<proteinExistence type="predicted"/>
<dbReference type="EMBL" id="JANPWB010000002">
    <property type="protein sequence ID" value="KAJ1209636.1"/>
    <property type="molecule type" value="Genomic_DNA"/>
</dbReference>
<feature type="region of interest" description="Disordered" evidence="1">
    <location>
        <begin position="109"/>
        <end position="137"/>
    </location>
</feature>
<dbReference type="AlphaFoldDB" id="A0AAV7WAB5"/>
<reference evidence="2" key="1">
    <citation type="journal article" date="2022" name="bioRxiv">
        <title>Sequencing and chromosome-scale assembly of the giantPleurodeles waltlgenome.</title>
        <authorList>
            <person name="Brown T."/>
            <person name="Elewa A."/>
            <person name="Iarovenko S."/>
            <person name="Subramanian E."/>
            <person name="Araus A.J."/>
            <person name="Petzold A."/>
            <person name="Susuki M."/>
            <person name="Suzuki K.-i.T."/>
            <person name="Hayashi T."/>
            <person name="Toyoda A."/>
            <person name="Oliveira C."/>
            <person name="Osipova E."/>
            <person name="Leigh N.D."/>
            <person name="Simon A."/>
            <person name="Yun M.H."/>
        </authorList>
    </citation>
    <scope>NUCLEOTIDE SEQUENCE</scope>
    <source>
        <strain evidence="2">20211129_DDA</strain>
        <tissue evidence="2">Liver</tissue>
    </source>
</reference>
<sequence>MGTPRSRPQSERWAQDGNPHPSERTWHGAPPGLAQSCCSKPSDLGGPAVAPGLTNQSRSLGAPEPRPAPSASSGPRWRALSFFDPPSGGKLLVGGPHLGGARLPFIRPINRRPLPRPQRPGGFLQDICGGSGMERSH</sequence>
<dbReference type="Proteomes" id="UP001066276">
    <property type="component" value="Chromosome 1_2"/>
</dbReference>
<protein>
    <submittedName>
        <fullName evidence="2">Uncharacterized protein</fullName>
    </submittedName>
</protein>
<evidence type="ECO:0000313" key="3">
    <source>
        <dbReference type="Proteomes" id="UP001066276"/>
    </source>
</evidence>
<name>A0AAV7WAB5_PLEWA</name>
<evidence type="ECO:0000313" key="2">
    <source>
        <dbReference type="EMBL" id="KAJ1209636.1"/>
    </source>
</evidence>
<organism evidence="2 3">
    <name type="scientific">Pleurodeles waltl</name>
    <name type="common">Iberian ribbed newt</name>
    <dbReference type="NCBI Taxonomy" id="8319"/>
    <lineage>
        <taxon>Eukaryota</taxon>
        <taxon>Metazoa</taxon>
        <taxon>Chordata</taxon>
        <taxon>Craniata</taxon>
        <taxon>Vertebrata</taxon>
        <taxon>Euteleostomi</taxon>
        <taxon>Amphibia</taxon>
        <taxon>Batrachia</taxon>
        <taxon>Caudata</taxon>
        <taxon>Salamandroidea</taxon>
        <taxon>Salamandridae</taxon>
        <taxon>Pleurodelinae</taxon>
        <taxon>Pleurodeles</taxon>
    </lineage>
</organism>
<accession>A0AAV7WAB5</accession>
<gene>
    <name evidence="2" type="ORF">NDU88_005010</name>
</gene>
<feature type="compositionally biased region" description="Low complexity" evidence="1">
    <location>
        <begin position="69"/>
        <end position="79"/>
    </location>
</feature>
<evidence type="ECO:0000256" key="1">
    <source>
        <dbReference type="SAM" id="MobiDB-lite"/>
    </source>
</evidence>